<feature type="region of interest" description="Disordered" evidence="1">
    <location>
        <begin position="1"/>
        <end position="52"/>
    </location>
</feature>
<dbReference type="AlphaFoldDB" id="A0A8M1F110"/>
<feature type="compositionally biased region" description="Low complexity" evidence="1">
    <location>
        <begin position="120"/>
        <end position="134"/>
    </location>
</feature>
<feature type="region of interest" description="Disordered" evidence="1">
    <location>
        <begin position="70"/>
        <end position="144"/>
    </location>
</feature>
<protein>
    <submittedName>
        <fullName evidence="3">Uncharacterized protein LOC121099916 isoform X1</fullName>
    </submittedName>
</protein>
<dbReference type="Proteomes" id="UP000261680">
    <property type="component" value="Unplaced"/>
</dbReference>
<reference evidence="3" key="1">
    <citation type="submission" date="2025-08" db="UniProtKB">
        <authorList>
            <consortium name="RefSeq"/>
        </authorList>
    </citation>
    <scope>IDENTIFICATION</scope>
    <source>
        <tissue evidence="3">Whole blood</tissue>
    </source>
</reference>
<feature type="compositionally biased region" description="Basic and acidic residues" evidence="1">
    <location>
        <begin position="83"/>
        <end position="97"/>
    </location>
</feature>
<dbReference type="RefSeq" id="XP_040475507.1">
    <property type="nucleotide sequence ID" value="XM_040619573.1"/>
</dbReference>
<evidence type="ECO:0000256" key="1">
    <source>
        <dbReference type="SAM" id="MobiDB-lite"/>
    </source>
</evidence>
<dbReference type="GeneID" id="121099916"/>
<organism evidence="2 3">
    <name type="scientific">Ursus maritimus</name>
    <name type="common">Polar bear</name>
    <name type="synonym">Thalarctos maritimus</name>
    <dbReference type="NCBI Taxonomy" id="29073"/>
    <lineage>
        <taxon>Eukaryota</taxon>
        <taxon>Metazoa</taxon>
        <taxon>Chordata</taxon>
        <taxon>Craniata</taxon>
        <taxon>Vertebrata</taxon>
        <taxon>Euteleostomi</taxon>
        <taxon>Mammalia</taxon>
        <taxon>Eutheria</taxon>
        <taxon>Laurasiatheria</taxon>
        <taxon>Carnivora</taxon>
        <taxon>Caniformia</taxon>
        <taxon>Ursidae</taxon>
        <taxon>Ursus</taxon>
    </lineage>
</organism>
<evidence type="ECO:0000313" key="2">
    <source>
        <dbReference type="Proteomes" id="UP000261680"/>
    </source>
</evidence>
<sequence length="205" mass="20878">MFPRAGESGEAAGGQRGPSVAGAGASGTRQNGDGGWVGRTPSVGGLQARSGIGGEIRGWGLVAVTATGLRTPQPLRPAAEPGGARERAYAGRERARDAISTSRPDFRARVATPLPGHLLPRSPRVSPRPGKSGSFFTDGPGKPPGCLLRTASGECLAGLPSAWTPQALSGIRDAPLLPLPSPRSQLQELRPPTNSAGPPAVHVVL</sequence>
<feature type="region of interest" description="Disordered" evidence="1">
    <location>
        <begin position="172"/>
        <end position="205"/>
    </location>
</feature>
<evidence type="ECO:0000313" key="3">
    <source>
        <dbReference type="RefSeq" id="XP_040475507.1"/>
    </source>
</evidence>
<accession>A0A8M1F110</accession>
<dbReference type="KEGG" id="umr:121099916"/>
<gene>
    <name evidence="3" type="primary">LOC121099916</name>
</gene>
<name>A0A8M1F110_URSMA</name>
<keyword evidence="2" id="KW-1185">Reference proteome</keyword>
<proteinExistence type="predicted"/>